<organism evidence="2">
    <name type="scientific">Ditylum brightwellii</name>
    <dbReference type="NCBI Taxonomy" id="49249"/>
    <lineage>
        <taxon>Eukaryota</taxon>
        <taxon>Sar</taxon>
        <taxon>Stramenopiles</taxon>
        <taxon>Ochrophyta</taxon>
        <taxon>Bacillariophyta</taxon>
        <taxon>Mediophyceae</taxon>
        <taxon>Lithodesmiophycidae</taxon>
        <taxon>Lithodesmiales</taxon>
        <taxon>Lithodesmiaceae</taxon>
        <taxon>Ditylum</taxon>
    </lineage>
</organism>
<dbReference type="AlphaFoldDB" id="A0A7S4QZM1"/>
<proteinExistence type="predicted"/>
<feature type="region of interest" description="Disordered" evidence="1">
    <location>
        <begin position="120"/>
        <end position="156"/>
    </location>
</feature>
<feature type="compositionally biased region" description="Polar residues" evidence="1">
    <location>
        <begin position="123"/>
        <end position="132"/>
    </location>
</feature>
<evidence type="ECO:0000256" key="1">
    <source>
        <dbReference type="SAM" id="MobiDB-lite"/>
    </source>
</evidence>
<evidence type="ECO:0000313" key="2">
    <source>
        <dbReference type="EMBL" id="CAE4598308.1"/>
    </source>
</evidence>
<sequence length="156" mass="17391">MKKLGSAGGPSEKHTKRLEAWKESGYNCGDKPKGGQLYVMRRALCCGQQIENQYYEPILVTGKEVNGRSVFTEAICCLCYDCEVVSADEIRSKQNIGGGNPLPICQKCLNSCAKNNVKVPVSRGSSNSWQKNNDNRSEKKRMSAKAIQKGYHKRRK</sequence>
<protein>
    <submittedName>
        <fullName evidence="2">Uncharacterized protein</fullName>
    </submittedName>
</protein>
<name>A0A7S4QZM1_9STRA</name>
<gene>
    <name evidence="2" type="ORF">DBRI00130_LOCUS10220</name>
</gene>
<dbReference type="EMBL" id="HBNS01012660">
    <property type="protein sequence ID" value="CAE4598308.1"/>
    <property type="molecule type" value="Transcribed_RNA"/>
</dbReference>
<accession>A0A7S4QZM1</accession>
<reference evidence="2" key="1">
    <citation type="submission" date="2021-01" db="EMBL/GenBank/DDBJ databases">
        <authorList>
            <person name="Corre E."/>
            <person name="Pelletier E."/>
            <person name="Niang G."/>
            <person name="Scheremetjew M."/>
            <person name="Finn R."/>
            <person name="Kale V."/>
            <person name="Holt S."/>
            <person name="Cochrane G."/>
            <person name="Meng A."/>
            <person name="Brown T."/>
            <person name="Cohen L."/>
        </authorList>
    </citation>
    <scope>NUCLEOTIDE SEQUENCE</scope>
    <source>
        <strain evidence="2">GSO104</strain>
    </source>
</reference>